<organism evidence="1 2">
    <name type="scientific">Thermococcus sibiricus</name>
    <dbReference type="NCBI Taxonomy" id="172049"/>
    <lineage>
        <taxon>Archaea</taxon>
        <taxon>Methanobacteriati</taxon>
        <taxon>Methanobacteriota</taxon>
        <taxon>Thermococci</taxon>
        <taxon>Thermococcales</taxon>
        <taxon>Thermococcaceae</taxon>
        <taxon>Thermococcus</taxon>
    </lineage>
</organism>
<gene>
    <name evidence="1" type="ORF">XD54_2107</name>
</gene>
<comment type="caution">
    <text evidence="1">The sequence shown here is derived from an EMBL/GenBank/DDBJ whole genome shotgun (WGS) entry which is preliminary data.</text>
</comment>
<sequence>MQWKKLSVLLIGLLVLSSFGSAAVSGNKIPLPLAEKAARSYVNWIAANIPDFKEWENATLGEPVVYYFPNGEKSVYEFAVFKNGKNVGFILVSARKDMPPVLEFSKAEPPSWNLEKAKELAEKKGYKAGKLLYYGALTYGINIGILSG</sequence>
<accession>A0A117L120</accession>
<proteinExistence type="predicted"/>
<reference evidence="2" key="1">
    <citation type="journal article" date="2015" name="MBio">
        <title>Genome-Resolved Metagenomic Analysis Reveals Roles for Candidate Phyla and Other Microbial Community Members in Biogeochemical Transformations in Oil Reservoirs.</title>
        <authorList>
            <person name="Hu P."/>
            <person name="Tom L."/>
            <person name="Singh A."/>
            <person name="Thomas B.C."/>
            <person name="Baker B.J."/>
            <person name="Piceno Y.M."/>
            <person name="Andersen G.L."/>
            <person name="Banfield J.F."/>
        </authorList>
    </citation>
    <scope>NUCLEOTIDE SEQUENCE [LARGE SCALE GENOMIC DNA]</scope>
</reference>
<evidence type="ECO:0000313" key="1">
    <source>
        <dbReference type="EMBL" id="KUK16600.1"/>
    </source>
</evidence>
<dbReference type="EMBL" id="LGFD01000099">
    <property type="protein sequence ID" value="KUK16600.1"/>
    <property type="molecule type" value="Genomic_DNA"/>
</dbReference>
<protein>
    <submittedName>
        <fullName evidence="1">Uncharacterized protein</fullName>
    </submittedName>
</protein>
<evidence type="ECO:0000313" key="2">
    <source>
        <dbReference type="Proteomes" id="UP000053911"/>
    </source>
</evidence>
<dbReference type="RefSeq" id="WP_283218039.1">
    <property type="nucleotide sequence ID" value="NZ_LGFD01000099.1"/>
</dbReference>
<dbReference type="PATRIC" id="fig|172049.5.peg.927"/>
<dbReference type="Proteomes" id="UP000053911">
    <property type="component" value="Unassembled WGS sequence"/>
</dbReference>
<name>A0A117L120_9EURY</name>
<dbReference type="AlphaFoldDB" id="A0A117L120"/>